<gene>
    <name evidence="2" type="ORF">Ami103574_04115</name>
</gene>
<reference evidence="2 3" key="1">
    <citation type="submission" date="2020-02" db="EMBL/GenBank/DDBJ databases">
        <authorList>
            <person name="Kim Y.B."/>
            <person name="Roh S.W."/>
        </authorList>
    </citation>
    <scope>NUCLEOTIDE SEQUENCE [LARGE SCALE GENOMIC DNA]</scope>
    <source>
        <strain evidence="2 3">DSM 103574</strain>
    </source>
</reference>
<evidence type="ECO:0008006" key="4">
    <source>
        <dbReference type="Google" id="ProtNLM"/>
    </source>
</evidence>
<dbReference type="RefSeq" id="WP_163065418.1">
    <property type="nucleotide sequence ID" value="NZ_CP048649.1"/>
</dbReference>
<protein>
    <recommendedName>
        <fullName evidence="4">ABC-2 family transporter protein</fullName>
    </recommendedName>
</protein>
<keyword evidence="3" id="KW-1185">Reference proteome</keyword>
<dbReference type="Proteomes" id="UP000466848">
    <property type="component" value="Chromosome"/>
</dbReference>
<organism evidence="2 3">
    <name type="scientific">Aminipila butyrica</name>
    <dbReference type="NCBI Taxonomy" id="433296"/>
    <lineage>
        <taxon>Bacteria</taxon>
        <taxon>Bacillati</taxon>
        <taxon>Bacillota</taxon>
        <taxon>Clostridia</taxon>
        <taxon>Peptostreptococcales</taxon>
        <taxon>Anaerovoracaceae</taxon>
        <taxon>Aminipila</taxon>
    </lineage>
</organism>
<feature type="transmembrane region" description="Helical" evidence="1">
    <location>
        <begin position="309"/>
        <end position="336"/>
    </location>
</feature>
<keyword evidence="1" id="KW-1133">Transmembrane helix</keyword>
<feature type="transmembrane region" description="Helical" evidence="1">
    <location>
        <begin position="226"/>
        <end position="251"/>
    </location>
</feature>
<sequence length="342" mass="37513">MKCVFRYEIKKILFTPAILSVVLLCLIFNMALIGIYDDDNPVQSDSQAVNIFEGFDAGDIAEGFIAKYHVTGSNADHIRGKYAKLQPIIDEKAVNGDSLSDYFRERTYSLHRLLFNTIFLAITAESSLLALFAALVSITYEQTQGTEYVVYSSKVGRHILRCKFCASLLAAICSTAMILVATLVVFFAKFDFSKVWGDNVSSSFNFAAYSYTIPFVTWHSFTVGEYLGVVISAAVVLASCFCLMGYTIGLFVPNSYGACIGALLAVVLPFLVKPLFSMGSISLSILNLMPTNLVLNSGQWFTDGNAGIIWANFETIGLVISFAVLGLTSGAAVRIFRKREFL</sequence>
<dbReference type="EMBL" id="CP048649">
    <property type="protein sequence ID" value="QIB68555.1"/>
    <property type="molecule type" value="Genomic_DNA"/>
</dbReference>
<feature type="transmembrane region" description="Helical" evidence="1">
    <location>
        <begin position="12"/>
        <end position="36"/>
    </location>
</feature>
<evidence type="ECO:0000256" key="1">
    <source>
        <dbReference type="SAM" id="Phobius"/>
    </source>
</evidence>
<evidence type="ECO:0000313" key="2">
    <source>
        <dbReference type="EMBL" id="QIB68555.1"/>
    </source>
</evidence>
<accession>A0A858BTZ3</accession>
<keyword evidence="1" id="KW-0472">Membrane</keyword>
<proteinExistence type="predicted"/>
<feature type="transmembrane region" description="Helical" evidence="1">
    <location>
        <begin position="164"/>
        <end position="188"/>
    </location>
</feature>
<dbReference type="KEGG" id="abut:Ami103574_04115"/>
<name>A0A858BTZ3_9FIRM</name>
<dbReference type="AlphaFoldDB" id="A0A858BTZ3"/>
<feature type="transmembrane region" description="Helical" evidence="1">
    <location>
        <begin position="113"/>
        <end position="136"/>
    </location>
</feature>
<keyword evidence="1" id="KW-0812">Transmembrane</keyword>
<evidence type="ECO:0000313" key="3">
    <source>
        <dbReference type="Proteomes" id="UP000466848"/>
    </source>
</evidence>